<dbReference type="EMBL" id="CP014352">
    <property type="protein sequence ID" value="AMS06573.1"/>
    <property type="molecule type" value="Genomic_DNA"/>
</dbReference>
<reference evidence="11 13" key="1">
    <citation type="journal article" date="2016" name="Plant Dis.">
        <title>Improved production of propionic acid using genome shuffling.</title>
        <authorList>
            <person name="Luna-Flores C.H."/>
            <person name="Palfreyman R.W."/>
            <person name="Kromer J.O."/>
            <person name="Nielsen L.K."/>
            <person name="Marcellin E."/>
        </authorList>
    </citation>
    <scope>NUCLEOTIDE SEQUENCE [LARGE SCALE GENOMIC DNA]</scope>
    <source>
        <strain evidence="11 13">F3E8</strain>
    </source>
</reference>
<evidence type="ECO:0000259" key="9">
    <source>
        <dbReference type="Pfam" id="PF20628"/>
    </source>
</evidence>
<organism evidence="10 12">
    <name type="scientific">Acidipropionibacterium acidipropionici</name>
    <dbReference type="NCBI Taxonomy" id="1748"/>
    <lineage>
        <taxon>Bacteria</taxon>
        <taxon>Bacillati</taxon>
        <taxon>Actinomycetota</taxon>
        <taxon>Actinomycetes</taxon>
        <taxon>Propionibacteriales</taxon>
        <taxon>Propionibacteriaceae</taxon>
        <taxon>Acidipropionibacterium</taxon>
    </lineage>
</organism>
<feature type="region of interest" description="Disordered" evidence="7">
    <location>
        <begin position="302"/>
        <end position="348"/>
    </location>
</feature>
<dbReference type="PANTHER" id="PTHR30521">
    <property type="entry name" value="DEFERROCHELATASE/PEROXIDASE"/>
    <property type="match status" value="1"/>
</dbReference>
<keyword evidence="3" id="KW-0479">Metal-binding</keyword>
<evidence type="ECO:0000313" key="11">
    <source>
        <dbReference type="EMBL" id="AOZ48015.1"/>
    </source>
</evidence>
<keyword evidence="5" id="KW-0408">Iron</keyword>
<dbReference type="EMBL" id="CP015970">
    <property type="protein sequence ID" value="AOZ48015.1"/>
    <property type="molecule type" value="Genomic_DNA"/>
</dbReference>
<dbReference type="InterPro" id="IPR048327">
    <property type="entry name" value="Dyp_perox_N"/>
</dbReference>
<dbReference type="AlphaFoldDB" id="A0AAC8YH70"/>
<dbReference type="SUPFAM" id="SSF54909">
    <property type="entry name" value="Dimeric alpha+beta barrel"/>
    <property type="match status" value="1"/>
</dbReference>
<name>A0AAC8YH70_9ACTN</name>
<dbReference type="GO" id="GO:0005829">
    <property type="term" value="C:cytosol"/>
    <property type="evidence" value="ECO:0007669"/>
    <property type="project" value="TreeGrafter"/>
</dbReference>
<evidence type="ECO:0000313" key="10">
    <source>
        <dbReference type="EMBL" id="AMS06573.1"/>
    </source>
</evidence>
<evidence type="ECO:0000259" key="8">
    <source>
        <dbReference type="Pfam" id="PF04261"/>
    </source>
</evidence>
<feature type="compositionally biased region" description="Low complexity" evidence="7">
    <location>
        <begin position="310"/>
        <end position="319"/>
    </location>
</feature>
<feature type="domain" description="Dyp-type peroxidase C-terminal" evidence="9">
    <location>
        <begin position="138"/>
        <end position="301"/>
    </location>
</feature>
<accession>A0AAC8YH70</accession>
<gene>
    <name evidence="11" type="ORF">A8L58_16545</name>
    <name evidence="10" type="ORF">AXH35_15095</name>
</gene>
<dbReference type="Proteomes" id="UP000178666">
    <property type="component" value="Chromosome"/>
</dbReference>
<evidence type="ECO:0000313" key="12">
    <source>
        <dbReference type="Proteomes" id="UP000075221"/>
    </source>
</evidence>
<dbReference type="Pfam" id="PF20628">
    <property type="entry name" value="Dyp_perox_C"/>
    <property type="match status" value="1"/>
</dbReference>
<keyword evidence="2 10" id="KW-0575">Peroxidase</keyword>
<dbReference type="InterPro" id="IPR006314">
    <property type="entry name" value="Dyp_peroxidase"/>
</dbReference>
<evidence type="ECO:0000256" key="5">
    <source>
        <dbReference type="ARBA" id="ARBA00023004"/>
    </source>
</evidence>
<evidence type="ECO:0000313" key="13">
    <source>
        <dbReference type="Proteomes" id="UP000178666"/>
    </source>
</evidence>
<evidence type="ECO:0000256" key="4">
    <source>
        <dbReference type="ARBA" id="ARBA00023002"/>
    </source>
</evidence>
<dbReference type="InterPro" id="IPR011008">
    <property type="entry name" value="Dimeric_a/b-barrel"/>
</dbReference>
<dbReference type="GO" id="GO:0046872">
    <property type="term" value="F:metal ion binding"/>
    <property type="evidence" value="ECO:0007669"/>
    <property type="project" value="UniProtKB-KW"/>
</dbReference>
<reference evidence="10 12" key="2">
    <citation type="submission" date="2016-02" db="EMBL/GenBank/DDBJ databases">
        <title>Complete Genome Sequence of Propionibacterium acidipropionici ATCC 55737.</title>
        <authorList>
            <person name="Luna Flores C.H."/>
            <person name="Nielsen L.K."/>
            <person name="Marcellin E."/>
        </authorList>
    </citation>
    <scope>NUCLEOTIDE SEQUENCE [LARGE SCALE GENOMIC DNA]</scope>
    <source>
        <strain evidence="10 12">ATCC 55737</strain>
    </source>
</reference>
<evidence type="ECO:0000256" key="6">
    <source>
        <dbReference type="ARBA" id="ARBA00025737"/>
    </source>
</evidence>
<sequence length="348" mass="37468">MSVPLPQPVVGPLTPAAIFLTLTVEPGRESEAREALAEVSGLVRSVGFRAQEGGLTCVTGIGSDFWDRAFRAPRPSGLHPFIALDGGTHRAPATPGDLFFHIRAARMDLCFELARQLDLAFSGISRVVDEVHGFRYFDTRDLLGFVDGTENPAGQLAEGVAITGPDTDHPASSYVIVQKYTHDLEAWERLSVEDQEHAIGRTKLSDIEYPDEAKPANAHITLNVIEDEEGNERQILRDNMPFGSVAEGTFGTYFIGYAADVTTTETMLERMFIGDPPGTTDRILDFSTALTGALFFVPSQDALDDPDLLDPPSTSDSPTSPGPRDDSLGVGGLRGTPQLGSIPTPGRT</sequence>
<evidence type="ECO:0000256" key="1">
    <source>
        <dbReference type="ARBA" id="ARBA00001970"/>
    </source>
</evidence>
<dbReference type="Proteomes" id="UP000075221">
    <property type="component" value="Chromosome"/>
</dbReference>
<dbReference type="RefSeq" id="WP_062820391.1">
    <property type="nucleotide sequence ID" value="NZ_CP014352.1"/>
</dbReference>
<dbReference type="InterPro" id="IPR048328">
    <property type="entry name" value="Dyp_perox_C"/>
</dbReference>
<keyword evidence="4" id="KW-0560">Oxidoreductase</keyword>
<protein>
    <submittedName>
        <fullName evidence="10">Peroxidase</fullName>
    </submittedName>
</protein>
<dbReference type="Pfam" id="PF04261">
    <property type="entry name" value="Dyp_perox_N"/>
    <property type="match status" value="1"/>
</dbReference>
<dbReference type="PANTHER" id="PTHR30521:SF0">
    <property type="entry name" value="DYP-TYPE PEROXIDASE FAMILY PROTEIN"/>
    <property type="match status" value="1"/>
</dbReference>
<evidence type="ECO:0000256" key="3">
    <source>
        <dbReference type="ARBA" id="ARBA00022723"/>
    </source>
</evidence>
<proteinExistence type="inferred from homology"/>
<dbReference type="PROSITE" id="PS51404">
    <property type="entry name" value="DYP_PEROXIDASE"/>
    <property type="match status" value="1"/>
</dbReference>
<comment type="cofactor">
    <cofactor evidence="1">
        <name>heme b</name>
        <dbReference type="ChEBI" id="CHEBI:60344"/>
    </cofactor>
</comment>
<evidence type="ECO:0000256" key="7">
    <source>
        <dbReference type="SAM" id="MobiDB-lite"/>
    </source>
</evidence>
<dbReference type="GO" id="GO:0020037">
    <property type="term" value="F:heme binding"/>
    <property type="evidence" value="ECO:0007669"/>
    <property type="project" value="InterPro"/>
</dbReference>
<feature type="domain" description="Dyp-type peroxidase N-terminal" evidence="8">
    <location>
        <begin position="7"/>
        <end position="135"/>
    </location>
</feature>
<dbReference type="GO" id="GO:0004601">
    <property type="term" value="F:peroxidase activity"/>
    <property type="evidence" value="ECO:0007669"/>
    <property type="project" value="UniProtKB-KW"/>
</dbReference>
<evidence type="ECO:0000256" key="2">
    <source>
        <dbReference type="ARBA" id="ARBA00022559"/>
    </source>
</evidence>
<comment type="similarity">
    <text evidence="6">Belongs to the DyP-type peroxidase family.</text>
</comment>
<dbReference type="NCBIfam" id="TIGR01413">
    <property type="entry name" value="Dyp_perox_fam"/>
    <property type="match status" value="1"/>
</dbReference>
<keyword evidence="13" id="KW-1185">Reference proteome</keyword>